<evidence type="ECO:0000256" key="1">
    <source>
        <dbReference type="SAM" id="MobiDB-lite"/>
    </source>
</evidence>
<accession>A0A1H1HPZ2</accession>
<feature type="domain" description="Halobacterial output" evidence="2">
    <location>
        <begin position="28"/>
        <end position="97"/>
    </location>
</feature>
<dbReference type="Pfam" id="PF18545">
    <property type="entry name" value="HalOD1"/>
    <property type="match status" value="1"/>
</dbReference>
<feature type="region of interest" description="Disordered" evidence="1">
    <location>
        <begin position="1"/>
        <end position="31"/>
    </location>
</feature>
<reference evidence="4" key="1">
    <citation type="submission" date="2016-10" db="EMBL/GenBank/DDBJ databases">
        <authorList>
            <person name="Varghese N."/>
            <person name="Submissions S."/>
        </authorList>
    </citation>
    <scope>NUCLEOTIDE SEQUENCE [LARGE SCALE GENOMIC DNA]</scope>
    <source>
        <strain evidence="4">DSM 24767</strain>
    </source>
</reference>
<dbReference type="RefSeq" id="WP_090383333.1">
    <property type="nucleotide sequence ID" value="NZ_FNLC01000003.1"/>
</dbReference>
<evidence type="ECO:0000259" key="2">
    <source>
        <dbReference type="Pfam" id="PF18545"/>
    </source>
</evidence>
<dbReference type="AlphaFoldDB" id="A0A1H1HPZ2"/>
<dbReference type="Proteomes" id="UP000198848">
    <property type="component" value="Unassembled WGS sequence"/>
</dbReference>
<dbReference type="OrthoDB" id="327217at2157"/>
<sequence>MPSTDDSERSSDSDDAKFVATFDPNGGDKPSETVVDAVSSVTDEDPLEITPLYEAIDPDALDALFDDSRSGDENHELWFTYEGFDVGVRSDGEVRIRTATDAASSA</sequence>
<name>A0A1H1HPZ2_NATTX</name>
<protein>
    <recommendedName>
        <fullName evidence="2">Halobacterial output domain-containing protein</fullName>
    </recommendedName>
</protein>
<proteinExistence type="predicted"/>
<evidence type="ECO:0000313" key="4">
    <source>
        <dbReference type="Proteomes" id="UP000198848"/>
    </source>
</evidence>
<keyword evidence="4" id="KW-1185">Reference proteome</keyword>
<feature type="compositionally biased region" description="Basic and acidic residues" evidence="1">
    <location>
        <begin position="1"/>
        <end position="17"/>
    </location>
</feature>
<dbReference type="EMBL" id="FNLC01000003">
    <property type="protein sequence ID" value="SDR27520.1"/>
    <property type="molecule type" value="Genomic_DNA"/>
</dbReference>
<dbReference type="InterPro" id="IPR040624">
    <property type="entry name" value="HalOD1"/>
</dbReference>
<evidence type="ECO:0000313" key="3">
    <source>
        <dbReference type="EMBL" id="SDR27520.1"/>
    </source>
</evidence>
<gene>
    <name evidence="3" type="ORF">SAMN04489842_2948</name>
</gene>
<organism evidence="3 4">
    <name type="scientific">Natronobacterium texcoconense</name>
    <dbReference type="NCBI Taxonomy" id="1095778"/>
    <lineage>
        <taxon>Archaea</taxon>
        <taxon>Methanobacteriati</taxon>
        <taxon>Methanobacteriota</taxon>
        <taxon>Stenosarchaea group</taxon>
        <taxon>Halobacteria</taxon>
        <taxon>Halobacteriales</taxon>
        <taxon>Natrialbaceae</taxon>
        <taxon>Natronobacterium</taxon>
    </lineage>
</organism>